<dbReference type="PATRIC" id="fig|45074.5.peg.1070"/>
<evidence type="ECO:0000259" key="1">
    <source>
        <dbReference type="Pfam" id="PF13175"/>
    </source>
</evidence>
<reference evidence="3 4" key="1">
    <citation type="submission" date="2015-11" db="EMBL/GenBank/DDBJ databases">
        <title>Genomic analysis of 38 Legionella species identifies large and diverse effector repertoires.</title>
        <authorList>
            <person name="Burstein D."/>
            <person name="Amaro F."/>
            <person name="Zusman T."/>
            <person name="Lifshitz Z."/>
            <person name="Cohen O."/>
            <person name="Gilbert J.A."/>
            <person name="Pupko T."/>
            <person name="Shuman H.A."/>
            <person name="Segal G."/>
        </authorList>
    </citation>
    <scope>NUCLEOTIDE SEQUENCE [LARGE SCALE GENOMIC DNA]</scope>
    <source>
        <strain evidence="3 4">SC-63-C7</strain>
    </source>
</reference>
<dbReference type="InterPro" id="IPR051396">
    <property type="entry name" value="Bact_Antivir_Def_Nuclease"/>
</dbReference>
<dbReference type="RefSeq" id="WP_058513437.1">
    <property type="nucleotide sequence ID" value="NZ_CAAAIH010000021.1"/>
</dbReference>
<gene>
    <name evidence="3" type="ORF">Lsan_1010</name>
</gene>
<dbReference type="SUPFAM" id="SSF52540">
    <property type="entry name" value="P-loop containing nucleoside triphosphate hydrolases"/>
    <property type="match status" value="1"/>
</dbReference>
<dbReference type="GO" id="GO:0016887">
    <property type="term" value="F:ATP hydrolysis activity"/>
    <property type="evidence" value="ECO:0007669"/>
    <property type="project" value="InterPro"/>
</dbReference>
<feature type="domain" description="ATPase AAA-type core" evidence="2">
    <location>
        <begin position="167"/>
        <end position="297"/>
    </location>
</feature>
<evidence type="ECO:0000313" key="3">
    <source>
        <dbReference type="EMBL" id="KTD63577.1"/>
    </source>
</evidence>
<dbReference type="InterPro" id="IPR041685">
    <property type="entry name" value="AAA_GajA/Old/RecF-like"/>
</dbReference>
<evidence type="ECO:0008006" key="5">
    <source>
        <dbReference type="Google" id="ProtNLM"/>
    </source>
</evidence>
<evidence type="ECO:0000259" key="2">
    <source>
        <dbReference type="Pfam" id="PF13304"/>
    </source>
</evidence>
<dbReference type="OrthoDB" id="3322489at2"/>
<sequence>MSISNRFIRVDFQRFKAFNNFVLHLKSFNILVGPNNAGKSTIIAAFRILAAAMRKASTRKPERVEGPNGNTYGYKIDLNSISIAEENIYFNYDDSQPAKITFYLSNGNKMILYFPEANSCLFILDAQGKPILSTTTFKSNFNCPIGFVPILGPVEHNESLFEMEAARNALFNYKAARNFRNIWYHYPERFEEFRSTLIRTWPGMDIEKPKIDTSHGKPKLYMFCPEERIPREIFWAGFGFQVWCQMLTHVIQSSEAALFLIDEPDIYLHSDLQRQLLGILKNLGPDIIIATHSTEIITEADTNEIVLIDKKKTSAKRIKNPSQLGEVFSILGSNINPILTQLAKTRKALFVEGKDFQILGKFAKKLKVDIVSNRSEFAVIPVEGFNPERIRSLKIGMEFTLGVEILVTAIMDKDYRSNEECLSIIAQCKNFCDNVIIHKRKEIENFLLVPEAIRRAISRKIEDTLKRIGKKLEYPNDIGNLLDDFAISKKHYLTAQYLEFNERFARSNSTGQHKSTINEQTLNEFESRWGSPLTRLEIIPGKEALSVLNQDIQKVCGLSLTPTAIIEAMHVDEVPEEMHSLIKHLLEFSSAKLS</sequence>
<evidence type="ECO:0000313" key="4">
    <source>
        <dbReference type="Proteomes" id="UP000054703"/>
    </source>
</evidence>
<dbReference type="STRING" id="45074.Lsan_1010"/>
<dbReference type="Proteomes" id="UP000054703">
    <property type="component" value="Unassembled WGS sequence"/>
</dbReference>
<proteinExistence type="predicted"/>
<dbReference type="PANTHER" id="PTHR43581:SF4">
    <property type="entry name" value="ATP_GTP PHOSPHATASE"/>
    <property type="match status" value="1"/>
</dbReference>
<dbReference type="InterPro" id="IPR003959">
    <property type="entry name" value="ATPase_AAA_core"/>
</dbReference>
<name>A0A0W0Z366_9GAMM</name>
<feature type="domain" description="Endonuclease GajA/Old nuclease/RecF-like AAA" evidence="1">
    <location>
        <begin position="15"/>
        <end position="133"/>
    </location>
</feature>
<accession>A0A0W0Z366</accession>
<keyword evidence="4" id="KW-1185">Reference proteome</keyword>
<dbReference type="AlphaFoldDB" id="A0A0W0Z366"/>
<dbReference type="Pfam" id="PF13175">
    <property type="entry name" value="AAA_15"/>
    <property type="match status" value="1"/>
</dbReference>
<protein>
    <recommendedName>
        <fullName evidence="5">ATPase AAA-type core domain-containing protein</fullName>
    </recommendedName>
</protein>
<dbReference type="PANTHER" id="PTHR43581">
    <property type="entry name" value="ATP/GTP PHOSPHATASE"/>
    <property type="match status" value="1"/>
</dbReference>
<dbReference type="Gene3D" id="3.40.50.300">
    <property type="entry name" value="P-loop containing nucleotide triphosphate hydrolases"/>
    <property type="match status" value="2"/>
</dbReference>
<comment type="caution">
    <text evidence="3">The sequence shown here is derived from an EMBL/GenBank/DDBJ whole genome shotgun (WGS) entry which is preliminary data.</text>
</comment>
<dbReference type="InterPro" id="IPR027417">
    <property type="entry name" value="P-loop_NTPase"/>
</dbReference>
<organism evidence="3 4">
    <name type="scientific">Legionella santicrucis</name>
    <dbReference type="NCBI Taxonomy" id="45074"/>
    <lineage>
        <taxon>Bacteria</taxon>
        <taxon>Pseudomonadati</taxon>
        <taxon>Pseudomonadota</taxon>
        <taxon>Gammaproteobacteria</taxon>
        <taxon>Legionellales</taxon>
        <taxon>Legionellaceae</taxon>
        <taxon>Legionella</taxon>
    </lineage>
</organism>
<dbReference type="EMBL" id="LNYU01000024">
    <property type="protein sequence ID" value="KTD63577.1"/>
    <property type="molecule type" value="Genomic_DNA"/>
</dbReference>
<dbReference type="GO" id="GO:0005524">
    <property type="term" value="F:ATP binding"/>
    <property type="evidence" value="ECO:0007669"/>
    <property type="project" value="InterPro"/>
</dbReference>
<dbReference type="Pfam" id="PF13304">
    <property type="entry name" value="AAA_21"/>
    <property type="match status" value="1"/>
</dbReference>